<dbReference type="Pfam" id="PF02465">
    <property type="entry name" value="FliD_N"/>
    <property type="match status" value="1"/>
</dbReference>
<keyword evidence="8" id="KW-0966">Cell projection</keyword>
<name>A0ABV9MYH5_9ENTE</name>
<evidence type="ECO:0000256" key="5">
    <source>
        <dbReference type="RuleBase" id="RU362066"/>
    </source>
</evidence>
<keyword evidence="5" id="KW-0964">Secreted</keyword>
<dbReference type="RefSeq" id="WP_204652876.1">
    <property type="nucleotide sequence ID" value="NZ_JAFBFD010000002.1"/>
</dbReference>
<gene>
    <name evidence="8" type="primary">fliD</name>
    <name evidence="8" type="ORF">ACFO5I_08890</name>
</gene>
<comment type="similarity">
    <text evidence="1 5">Belongs to the FliD family.</text>
</comment>
<evidence type="ECO:0000256" key="4">
    <source>
        <dbReference type="ARBA" id="ARBA00023143"/>
    </source>
</evidence>
<keyword evidence="9" id="KW-1185">Reference proteome</keyword>
<evidence type="ECO:0000256" key="3">
    <source>
        <dbReference type="ARBA" id="ARBA00023054"/>
    </source>
</evidence>
<reference evidence="9" key="1">
    <citation type="journal article" date="2019" name="Int. J. Syst. Evol. Microbiol.">
        <title>The Global Catalogue of Microorganisms (GCM) 10K type strain sequencing project: providing services to taxonomists for standard genome sequencing and annotation.</title>
        <authorList>
            <consortium name="The Broad Institute Genomics Platform"/>
            <consortium name="The Broad Institute Genome Sequencing Center for Infectious Disease"/>
            <person name="Wu L."/>
            <person name="Ma J."/>
        </authorList>
    </citation>
    <scope>NUCLEOTIDE SEQUENCE [LARGE SCALE GENOMIC DNA]</scope>
    <source>
        <strain evidence="9">CGMCC 1.19032</strain>
    </source>
</reference>
<dbReference type="EMBL" id="JBHSGS010000049">
    <property type="protein sequence ID" value="MFC4719840.1"/>
    <property type="molecule type" value="Genomic_DNA"/>
</dbReference>
<sequence length="471" mass="51646">MANITSSSGISSMLGQYSGIGSDQIEQLLAADKVPKIRAQNRIELINKQKTAWSDVKTRLNNLLNKIENLQKPETFQSKKVTTSDEKVATISGDAEALEGKYQLTVERLATQTSVIGEKIADSNSSLGSDGELTIKTADLDEDGNRKEFKINVSSDDSLKDVMKKINIESKNSGVSAIIMDNRLVLTDSKAGSRDLEITGTIAEDLGIGTGSTKTVGVDAKFNLNGIDMTRSSNVISDVIDGVTLELKNTSEKSIDLTLENDTAKTKETIKEFVDQYNSLMSFISDSISVGDPSAEDNKTGALSGDSTLSRLQNELRNLIAPRAVEGTTLKAAELGISISDRYGTLSFDESKFDEVLKKDPESIKDFFYKSEKISAGSDPKITGYTVALKELTDKYLVDKTGDKGVIASKFSSFDLTIKDLNKQIERFDDLIDRKKTRYVNMFTRLDQAMMQAEEQMSWLINQVNSFNGGQ</sequence>
<evidence type="ECO:0000313" key="8">
    <source>
        <dbReference type="EMBL" id="MFC4719840.1"/>
    </source>
</evidence>
<comment type="function">
    <text evidence="5">Required for morphogenesis and for the elongation of the flagellar filament by facilitating polymerization of the flagellin monomers at the tip of growing filament. Forms a capping structure, which prevents flagellin subunits (transported through the central channel of the flagellum) from leaking out without polymerization at the distal end.</text>
</comment>
<proteinExistence type="inferred from homology"/>
<evidence type="ECO:0000256" key="2">
    <source>
        <dbReference type="ARBA" id="ARBA00011255"/>
    </source>
</evidence>
<accession>A0ABV9MYH5</accession>
<feature type="domain" description="Flagellar hook-associated protein 2 N-terminal" evidence="6">
    <location>
        <begin position="23"/>
        <end position="112"/>
    </location>
</feature>
<dbReference type="Pfam" id="PF07196">
    <property type="entry name" value="Flagellin_IN"/>
    <property type="match status" value="1"/>
</dbReference>
<dbReference type="InterPro" id="IPR010810">
    <property type="entry name" value="Flagellin_hook_IN_motif"/>
</dbReference>
<protein>
    <recommendedName>
        <fullName evidence="5">Flagellar hook-associated protein 2</fullName>
        <shortName evidence="5">HAP2</shortName>
    </recommendedName>
    <alternativeName>
        <fullName evidence="5">Flagellar cap protein</fullName>
    </alternativeName>
</protein>
<comment type="caution">
    <text evidence="8">The sequence shown here is derived from an EMBL/GenBank/DDBJ whole genome shotgun (WGS) entry which is preliminary data.</text>
</comment>
<dbReference type="Pfam" id="PF07195">
    <property type="entry name" value="FliD_C"/>
    <property type="match status" value="1"/>
</dbReference>
<organism evidence="8 9">
    <name type="scientific">Enterococcus lemanii</name>
    <dbReference type="NCBI Taxonomy" id="1159752"/>
    <lineage>
        <taxon>Bacteria</taxon>
        <taxon>Bacillati</taxon>
        <taxon>Bacillota</taxon>
        <taxon>Bacilli</taxon>
        <taxon>Lactobacillales</taxon>
        <taxon>Enterococcaceae</taxon>
        <taxon>Enterococcus</taxon>
    </lineage>
</organism>
<evidence type="ECO:0000259" key="6">
    <source>
        <dbReference type="Pfam" id="PF02465"/>
    </source>
</evidence>
<dbReference type="PANTHER" id="PTHR30288">
    <property type="entry name" value="FLAGELLAR CAP/ASSEMBLY PROTEIN FLID"/>
    <property type="match status" value="1"/>
</dbReference>
<dbReference type="PANTHER" id="PTHR30288:SF0">
    <property type="entry name" value="FLAGELLAR HOOK-ASSOCIATED PROTEIN 2"/>
    <property type="match status" value="1"/>
</dbReference>
<comment type="subcellular location">
    <subcellularLocation>
        <location evidence="5">Secreted</location>
    </subcellularLocation>
    <subcellularLocation>
        <location evidence="5">Bacterial flagellum</location>
    </subcellularLocation>
</comment>
<keyword evidence="4 5" id="KW-0975">Bacterial flagellum</keyword>
<keyword evidence="8" id="KW-0282">Flagellum</keyword>
<keyword evidence="3" id="KW-0175">Coiled coil</keyword>
<evidence type="ECO:0000313" key="9">
    <source>
        <dbReference type="Proteomes" id="UP001595969"/>
    </source>
</evidence>
<feature type="domain" description="Flagellar hook-associated protein 2 C-terminal" evidence="7">
    <location>
        <begin position="218"/>
        <end position="453"/>
    </location>
</feature>
<evidence type="ECO:0000259" key="7">
    <source>
        <dbReference type="Pfam" id="PF07195"/>
    </source>
</evidence>
<evidence type="ECO:0000256" key="1">
    <source>
        <dbReference type="ARBA" id="ARBA00009764"/>
    </source>
</evidence>
<keyword evidence="8" id="KW-0969">Cilium</keyword>
<dbReference type="InterPro" id="IPR040026">
    <property type="entry name" value="FliD"/>
</dbReference>
<dbReference type="Proteomes" id="UP001595969">
    <property type="component" value="Unassembled WGS sequence"/>
</dbReference>
<comment type="subunit">
    <text evidence="2 5">Homopentamer.</text>
</comment>
<dbReference type="InterPro" id="IPR003481">
    <property type="entry name" value="FliD_N"/>
</dbReference>
<dbReference type="InterPro" id="IPR010809">
    <property type="entry name" value="FliD_C"/>
</dbReference>